<dbReference type="InterPro" id="IPR036515">
    <property type="entry name" value="Transposase_17_sf"/>
</dbReference>
<sequence length="125" mass="14749">MPQSLSKVYVHITYSTKDHYPFLDSQIRPRIFEYRGGICKGLECYPIKIGGHIDHVHVLCLLSRKVSQMKLVEELKKQSSQWAKKVEPKYSKFSWQRGYGIFSVNPKEVDVVKRYIENQDIHHKK</sequence>
<gene>
    <name evidence="2" type="ORF">DFO77_10193</name>
</gene>
<dbReference type="Proteomes" id="UP000252733">
    <property type="component" value="Unassembled WGS sequence"/>
</dbReference>
<evidence type="ECO:0000313" key="2">
    <source>
        <dbReference type="EMBL" id="RCW39324.1"/>
    </source>
</evidence>
<dbReference type="PANTHER" id="PTHR33360">
    <property type="entry name" value="TRANSPOSASE FOR INSERTION SEQUENCE ELEMENT IS200"/>
    <property type="match status" value="1"/>
</dbReference>
<accession>A0A368VI50</accession>
<dbReference type="Pfam" id="PF01797">
    <property type="entry name" value="Y1_Tnp"/>
    <property type="match status" value="1"/>
</dbReference>
<organism evidence="2 3">
    <name type="scientific">Marinilabilia salmonicolor</name>
    <dbReference type="NCBI Taxonomy" id="989"/>
    <lineage>
        <taxon>Bacteria</taxon>
        <taxon>Pseudomonadati</taxon>
        <taxon>Bacteroidota</taxon>
        <taxon>Bacteroidia</taxon>
        <taxon>Marinilabiliales</taxon>
        <taxon>Marinilabiliaceae</taxon>
        <taxon>Marinilabilia</taxon>
    </lineage>
</organism>
<dbReference type="InterPro" id="IPR002686">
    <property type="entry name" value="Transposase_17"/>
</dbReference>
<evidence type="ECO:0000313" key="3">
    <source>
        <dbReference type="Proteomes" id="UP000252733"/>
    </source>
</evidence>
<evidence type="ECO:0000259" key="1">
    <source>
        <dbReference type="SMART" id="SM01321"/>
    </source>
</evidence>
<comment type="caution">
    <text evidence="2">The sequence shown here is derived from an EMBL/GenBank/DDBJ whole genome shotgun (WGS) entry which is preliminary data.</text>
</comment>
<dbReference type="SMART" id="SM01321">
    <property type="entry name" value="Y1_Tnp"/>
    <property type="match status" value="1"/>
</dbReference>
<dbReference type="Gene3D" id="3.30.70.1290">
    <property type="entry name" value="Transposase IS200-like"/>
    <property type="match status" value="1"/>
</dbReference>
<dbReference type="EMBL" id="QPIZ01000001">
    <property type="protein sequence ID" value="RCW39324.1"/>
    <property type="molecule type" value="Genomic_DNA"/>
</dbReference>
<dbReference type="PANTHER" id="PTHR33360:SF2">
    <property type="entry name" value="TRANSPOSASE FOR INSERTION SEQUENCE ELEMENT IS200"/>
    <property type="match status" value="1"/>
</dbReference>
<dbReference type="GO" id="GO:0003677">
    <property type="term" value="F:DNA binding"/>
    <property type="evidence" value="ECO:0007669"/>
    <property type="project" value="InterPro"/>
</dbReference>
<feature type="domain" description="Transposase IS200-like" evidence="1">
    <location>
        <begin position="5"/>
        <end position="119"/>
    </location>
</feature>
<dbReference type="SUPFAM" id="SSF143422">
    <property type="entry name" value="Transposase IS200-like"/>
    <property type="match status" value="1"/>
</dbReference>
<name>A0A368VI50_9BACT</name>
<dbReference type="GO" id="GO:0004803">
    <property type="term" value="F:transposase activity"/>
    <property type="evidence" value="ECO:0007669"/>
    <property type="project" value="InterPro"/>
</dbReference>
<dbReference type="NCBIfam" id="NF033573">
    <property type="entry name" value="transpos_IS200"/>
    <property type="match status" value="1"/>
</dbReference>
<reference evidence="2 3" key="1">
    <citation type="submission" date="2018-07" db="EMBL/GenBank/DDBJ databases">
        <title>Freshwater and sediment microbial communities from various areas in North America, analyzing microbe dynamics in response to fracking.</title>
        <authorList>
            <person name="Lamendella R."/>
        </authorList>
    </citation>
    <scope>NUCLEOTIDE SEQUENCE [LARGE SCALE GENOMIC DNA]</scope>
    <source>
        <strain evidence="2 3">160A</strain>
    </source>
</reference>
<protein>
    <submittedName>
        <fullName evidence="2">REP element-mobilizing transposase RayT</fullName>
    </submittedName>
</protein>
<proteinExistence type="predicted"/>
<dbReference type="AlphaFoldDB" id="A0A368VI50"/>
<feature type="non-terminal residue" evidence="2">
    <location>
        <position position="125"/>
    </location>
</feature>
<dbReference type="GO" id="GO:0006313">
    <property type="term" value="P:DNA transposition"/>
    <property type="evidence" value="ECO:0007669"/>
    <property type="project" value="InterPro"/>
</dbReference>
<keyword evidence="3" id="KW-1185">Reference proteome</keyword>